<evidence type="ECO:0000256" key="3">
    <source>
        <dbReference type="PROSITE-ProRule" id="PRU00649"/>
    </source>
</evidence>
<dbReference type="Gramene" id="TraesKAR2A01G0066230.1">
    <property type="protein sequence ID" value="cds.TraesKAR2A01G0066230.1"/>
    <property type="gene ID" value="TraesKAR2A01G0066230"/>
</dbReference>
<dbReference type="Gramene" id="TraesCLE_scaffold_104020_01G000100.1">
    <property type="protein sequence ID" value="TraesCLE_scaffold_104020_01G000100.1"/>
    <property type="gene ID" value="TraesCLE_scaffold_104020_01G000100"/>
</dbReference>
<dbReference type="SUPFAM" id="SSF47676">
    <property type="entry name" value="Conserved domain common to transcription factors TFIIS, elongin A, CRSP70"/>
    <property type="match status" value="1"/>
</dbReference>
<keyword evidence="2 3" id="KW-0539">Nucleus</keyword>
<feature type="compositionally biased region" description="Low complexity" evidence="4">
    <location>
        <begin position="82"/>
        <end position="101"/>
    </location>
</feature>
<proteinExistence type="predicted"/>
<dbReference type="GO" id="GO:0005634">
    <property type="term" value="C:nucleus"/>
    <property type="evidence" value="ECO:0007669"/>
    <property type="project" value="UniProtKB-SubCell"/>
</dbReference>
<dbReference type="InterPro" id="IPR035441">
    <property type="entry name" value="TFIIS/LEDGF_dom_sf"/>
</dbReference>
<dbReference type="Gene3D" id="1.20.930.10">
    <property type="entry name" value="Conserved domain common to transcription factors TFIIS, elongin A, CRSP70"/>
    <property type="match status" value="1"/>
</dbReference>
<dbReference type="Gramene" id="TraesSTA2A03G00623360.1">
    <property type="protein sequence ID" value="TraesSTA2A03G00623360.1"/>
    <property type="gene ID" value="TraesSTA2A03G00623360"/>
</dbReference>
<protein>
    <recommendedName>
        <fullName evidence="5">TFIIS N-terminal domain-containing protein</fullName>
    </recommendedName>
</protein>
<dbReference type="Gramene" id="TraesCAD_scaffold_046403_01G000100.1">
    <property type="protein sequence ID" value="TraesCAD_scaffold_046403_01G000100.1"/>
    <property type="gene ID" value="TraesCAD_scaffold_046403_01G000100"/>
</dbReference>
<keyword evidence="7" id="KW-1185">Reference proteome</keyword>
<dbReference type="Gramene" id="TraesARI2A03G00631670.1">
    <property type="protein sequence ID" value="TraesARI2A03G00631670.1"/>
    <property type="gene ID" value="TraesARI2A03G00631670"/>
</dbReference>
<gene>
    <name evidence="6" type="primary">LOC123187763</name>
</gene>
<dbReference type="InterPro" id="IPR017923">
    <property type="entry name" value="TFIIS_N"/>
</dbReference>
<feature type="compositionally biased region" description="Polar residues" evidence="4">
    <location>
        <begin position="248"/>
        <end position="262"/>
    </location>
</feature>
<dbReference type="InterPro" id="IPR003617">
    <property type="entry name" value="TFIIS/CRSP70_N_sub"/>
</dbReference>
<dbReference type="Gramene" id="TraesSYM2A03G00630980.1">
    <property type="protein sequence ID" value="TraesSYM2A03G00630980.1"/>
    <property type="gene ID" value="TraesSYM2A03G00630980"/>
</dbReference>
<comment type="subcellular location">
    <subcellularLocation>
        <location evidence="1 3">Nucleus</location>
    </subcellularLocation>
</comment>
<dbReference type="Gramene" id="TraesLAC2A03G00628550.1">
    <property type="protein sequence ID" value="TraesLAC2A03G00628550.1"/>
    <property type="gene ID" value="TraesLAC2A03G00628550"/>
</dbReference>
<dbReference type="Gramene" id="TraesWEE_scaffold_006385_01G000100.1">
    <property type="protein sequence ID" value="TraesWEE_scaffold_006385_01G000100.1"/>
    <property type="gene ID" value="TraesWEE_scaffold_006385_01G000100"/>
</dbReference>
<feature type="region of interest" description="Disordered" evidence="4">
    <location>
        <begin position="412"/>
        <end position="464"/>
    </location>
</feature>
<feature type="domain" description="TFIIS N-terminal" evidence="5">
    <location>
        <begin position="133"/>
        <end position="205"/>
    </location>
</feature>
<evidence type="ECO:0000256" key="2">
    <source>
        <dbReference type="ARBA" id="ARBA00023242"/>
    </source>
</evidence>
<feature type="region of interest" description="Disordered" evidence="4">
    <location>
        <begin position="212"/>
        <end position="321"/>
    </location>
</feature>
<evidence type="ECO:0000313" key="7">
    <source>
        <dbReference type="Proteomes" id="UP000019116"/>
    </source>
</evidence>
<feature type="region of interest" description="Disordered" evidence="4">
    <location>
        <begin position="337"/>
        <end position="384"/>
    </location>
</feature>
<dbReference type="Gramene" id="TraesPARA_EIv1.0_0433510.1">
    <property type="protein sequence ID" value="TraesPARA_EIv1.0_0433510.1.CDS"/>
    <property type="gene ID" value="TraesPARA_EIv1.0_0433510"/>
</dbReference>
<dbReference type="OMA" id="SMDYWLG"/>
<dbReference type="PANTHER" id="PTHR46554:SF3">
    <property type="entry name" value="OS07G0642600 PROTEIN"/>
    <property type="match status" value="1"/>
</dbReference>
<dbReference type="GeneID" id="123187763"/>
<feature type="compositionally biased region" description="Polar residues" evidence="4">
    <location>
        <begin position="219"/>
        <end position="228"/>
    </location>
</feature>
<dbReference type="RefSeq" id="XP_044455627.1">
    <property type="nucleotide sequence ID" value="XM_044599692.1"/>
</dbReference>
<feature type="compositionally biased region" description="Low complexity" evidence="4">
    <location>
        <begin position="448"/>
        <end position="464"/>
    </location>
</feature>
<dbReference type="Gramene" id="TraesCS2A02G144800.1">
    <property type="protein sequence ID" value="TraesCS2A02G144800.1"/>
    <property type="gene ID" value="TraesCS2A02G144800"/>
</dbReference>
<reference evidence="6" key="1">
    <citation type="submission" date="2018-08" db="EMBL/GenBank/DDBJ databases">
        <authorList>
            <person name="Rossello M."/>
        </authorList>
    </citation>
    <scope>NUCLEOTIDE SEQUENCE [LARGE SCALE GENOMIC DNA]</scope>
    <source>
        <strain evidence="6">cv. Chinese Spring</strain>
    </source>
</reference>
<accession>A0A3B6AUH6</accession>
<dbReference type="STRING" id="4565.A0A3B6AUH6"/>
<evidence type="ECO:0000256" key="4">
    <source>
        <dbReference type="SAM" id="MobiDB-lite"/>
    </source>
</evidence>
<evidence type="ECO:0000259" key="5">
    <source>
        <dbReference type="PROSITE" id="PS51319"/>
    </source>
</evidence>
<evidence type="ECO:0000313" key="6">
    <source>
        <dbReference type="EnsemblPlants" id="TraesCS2A02G144800.1"/>
    </source>
</evidence>
<dbReference type="Gramene" id="TraesMAC2A03G00623060.1">
    <property type="protein sequence ID" value="TraesMAC2A03G00623060.1"/>
    <property type="gene ID" value="TraesMAC2A03G00623060"/>
</dbReference>
<dbReference type="OrthoDB" id="654204at2759"/>
<sequence length="464" mass="50304">MAPPSRDVGYWVNFFRGGGETILDAIEGAIDVAASEQPAALRARRDAIAERLYTALLLASSGAPTAAAAAAAAARPQAGAPAAVPQAQAQQQEQLLPEGAASVPSLCSSDRAEAITDDGAPRHDDDSVAAEAEKIKAVLVNYQEKSEAALLDLLRRLQQLEFTVHTLKVTAIGKTVGTLRKHNSKQIRHLVRLLIGGWKSIVDEWMSNGGSGDAIVDHTPQSMHPSSLEQEDRGMSSPSVDEGALFATPSTSIRLSEDNQGSRMFDGMDDAGNTRNSVQRHPGSQEPIRRPPQPVAQQYDPDQSWRQEQSAARQSRPQELANGQTREQFIAAMLAKPPNAESGRGRPQVRPKQQQGASPAQGRPQPVPSDKPAGNPDANSLRAKLDLAKNAKLELATNSKLEMTKRKLQEGYQEFDNAKKQRTVQMVDPQDIKKQGNRAWQPNAKPRNNNSSSNTNNNRNWSSK</sequence>
<dbReference type="Pfam" id="PF08711">
    <property type="entry name" value="Med26"/>
    <property type="match status" value="1"/>
</dbReference>
<dbReference type="Proteomes" id="UP000019116">
    <property type="component" value="Chromosome 2A"/>
</dbReference>
<feature type="region of interest" description="Disordered" evidence="4">
    <location>
        <begin position="82"/>
        <end position="103"/>
    </location>
</feature>
<dbReference type="Gramene" id="TraesNOR2A03G00633310.1">
    <property type="protein sequence ID" value="TraesNOR2A03G00633310.1"/>
    <property type="gene ID" value="TraesNOR2A03G00633310"/>
</dbReference>
<dbReference type="SMART" id="SM00509">
    <property type="entry name" value="TFS2N"/>
    <property type="match status" value="1"/>
</dbReference>
<evidence type="ECO:0000256" key="1">
    <source>
        <dbReference type="ARBA" id="ARBA00004123"/>
    </source>
</evidence>
<reference evidence="6" key="2">
    <citation type="submission" date="2018-10" db="UniProtKB">
        <authorList>
            <consortium name="EnsemblPlants"/>
        </authorList>
    </citation>
    <scope>IDENTIFICATION</scope>
</reference>
<dbReference type="Gramene" id="TraesJUL2A03G00628810.1">
    <property type="protein sequence ID" value="TraesJUL2A03G00628810.1"/>
    <property type="gene ID" value="TraesJUL2A03G00628810"/>
</dbReference>
<dbReference type="EnsemblPlants" id="TraesCS2A02G144800.1">
    <property type="protein sequence ID" value="TraesCS2A02G144800.1"/>
    <property type="gene ID" value="TraesCS2A02G144800"/>
</dbReference>
<dbReference type="AlphaFoldDB" id="A0A3B6AUH6"/>
<feature type="compositionally biased region" description="Polar residues" evidence="4">
    <location>
        <begin position="300"/>
        <end position="321"/>
    </location>
</feature>
<dbReference type="Gramene" id="TraesCS2A03G0295400.1">
    <property type="protein sequence ID" value="TraesCS2A03G0295400.1.CDS"/>
    <property type="gene ID" value="TraesCS2A03G0295400"/>
</dbReference>
<dbReference type="PANTHER" id="PTHR46554">
    <property type="entry name" value="MEDIATOR OF RNA POLYMERASE II TRANSCRIPTION SUBUNIT 26A-RELATED"/>
    <property type="match status" value="1"/>
</dbReference>
<organism evidence="6">
    <name type="scientific">Triticum aestivum</name>
    <name type="common">Wheat</name>
    <dbReference type="NCBI Taxonomy" id="4565"/>
    <lineage>
        <taxon>Eukaryota</taxon>
        <taxon>Viridiplantae</taxon>
        <taxon>Streptophyta</taxon>
        <taxon>Embryophyta</taxon>
        <taxon>Tracheophyta</taxon>
        <taxon>Spermatophyta</taxon>
        <taxon>Magnoliopsida</taxon>
        <taxon>Liliopsida</taxon>
        <taxon>Poales</taxon>
        <taxon>Poaceae</taxon>
        <taxon>BOP clade</taxon>
        <taxon>Pooideae</taxon>
        <taxon>Triticodae</taxon>
        <taxon>Triticeae</taxon>
        <taxon>Triticinae</taxon>
        <taxon>Triticum</taxon>
    </lineage>
</organism>
<dbReference type="PROSITE" id="PS51319">
    <property type="entry name" value="TFIIS_N"/>
    <property type="match status" value="1"/>
</dbReference>
<name>A0A3B6AUH6_WHEAT</name>